<feature type="compositionally biased region" description="Low complexity" evidence="1">
    <location>
        <begin position="1929"/>
        <end position="1967"/>
    </location>
</feature>
<feature type="compositionally biased region" description="Low complexity" evidence="1">
    <location>
        <begin position="88"/>
        <end position="106"/>
    </location>
</feature>
<protein>
    <submittedName>
        <fullName evidence="3">Uncharacterized protein</fullName>
    </submittedName>
</protein>
<dbReference type="EMBL" id="UYJE01004512">
    <property type="protein sequence ID" value="VDI28647.1"/>
    <property type="molecule type" value="Genomic_DNA"/>
</dbReference>
<gene>
    <name evidence="3" type="ORF">MGAL_10B054671</name>
</gene>
<feature type="region of interest" description="Disordered" evidence="1">
    <location>
        <begin position="1086"/>
        <end position="1115"/>
    </location>
</feature>
<feature type="region of interest" description="Disordered" evidence="1">
    <location>
        <begin position="88"/>
        <end position="108"/>
    </location>
</feature>
<feature type="chain" id="PRO_5032662629" evidence="2">
    <location>
        <begin position="26"/>
        <end position="2322"/>
    </location>
</feature>
<feature type="region of interest" description="Disordered" evidence="1">
    <location>
        <begin position="791"/>
        <end position="810"/>
    </location>
</feature>
<sequence length="2322" mass="257146">MDYIWIKLIAVCVCSLVVSVDLSAAAVCKGCWVLGQFKEGNTEFEYKNGNCLEMTGCYCSCDGKFFCRKERNICDRTVESGRDFYSSSRRTSYQSSSSSRSGFESGQGSGAVIENVRNSACDRKCIVDGAEIDGGTYFSHKNQCISYSSCYCGCDGKWQCPASNAKNTCTGAGGGQLVESDEQGCRSCVIDGARYTGNSDFTYRNNCIEWTDCRCRCDGSWRCASNSGKWICDNVCNECEVDGRKIQGKSQFRHQTECIIYDPCVCNCDGSWDCPAKNGKWICTDQCLNCEINGREYKGRSEFRLREDCWEWNPCTCNCDGSWNCPRDNAKWVCTDKCLDCDVKGQKYPGNTQFQYVDGCYEYNCNCQCDGGWSCPANRTRDMCRLNMQTGCYFCTVNGNRFEGSTSFTYEENCMRYEHCACNCDGSWECPGEKAINTCRRNDTTGCDFCDVYGQREQGNSRFEIQQDCWRFDCECDCNGNWRCSETGARYICGSQLLETSGCKACLAGGTRYASQSSFKITWGCVTYDCSCNCDGSWICPSRLAINSCSNSHFQKFLISSVTNLPNSWCSECTIGGSVYPGFSQFEYQEKCTRQYARCYCNGGYRFDSSIITGCSGNVELSVSKGNCIDCKFNNAVFAANSEFEISSQCKRYRCKCECNGRPQCQSVVENVCGSVITVVESDYITGSVTRTQGGTVVVEGGGQTGTIVSGGGGGGSRTVVVSGRESGQTGSASVVLGGGRETERRTVVVSGGGNAGLTGGGSSSGSRTVVVRGGGDGGGTREVTSETRVVVTGGGGGSSSSRTVLSGGGSTSVIGPDGSICYHCVGLDGKKYPGNSDFTFRRGCAVWKCQCNCFGRAICRPHDLSACLVEPQCRDCVVEGRTYRSNRMFSYEKDCISHQCRCMCDGSPRCVQTVAYNCERDKPRCTQCVIGGQQYQPNTLFDLVTRCRKQRCQCDCDGTYRCSEAQNTCSNEDRSQLDTCAPCEVDGQSHQAGTAFTIDRGCYRMSCSCSCRDRLKCDQSKTVDICENDRGERCKACVLDGERYAPNSKFERESGCLRQRCHCHCNGKFDCLSTGVNICKTDNTRTTSTQTDTNTSRTRPTQTGTGSGSVTSTETEKKDCKPCIADRIERQIGVTFCLDRGCKRYKCKCYCTGRYACQTDKPENICDSAGKVTATPCAAAAVSQEITSGGSRTTTETRQTAGGGSRTTTTTTRVTETSTTETNDLSQTTVFDYEERNGGVAVSDADRRGRCMQCNIAEQFYEGNSEFHLELGCKRFRCLCNCDASWECPRQRPENICKKETCRNCRLRDKEYPPNSSFRIDIDRCRKYECTCPCSGVYSCPPENIVNTCEQQCKECVVKGNRYQANAPFTYEEGCNRFSCDCKCDGSWNCPASKTVNTCRSTCKECEVKGQKYRGNSRFTYEEGSFRYNCDCKCDGSWNCPASRTERIGSTPQPQTGQCTECEVKGRKYRGNSRFSYEEGNFRYNCDCNCDGSWNCPASRTERLSGSQQTGQCTECEVKGRKYRGNSRFSYDEGSFRYNCDCKCDGSWNCPASRTERIGSTPRPQTGQCTICEVKGRKYRGNSRFSYDEGEFRFNCDCNCDGSWNCPASRTEIINSTPRPQTRPLAGQCSECDVNGRKYRGNSRFSYEEGNFRYNCDCNCDGSWNCPASRTEIINSTPQPQTRPQSGQCTECEVKGRKYRGNSRFSYDEGEFRFNCDCNCDGSWNCPASRTERINANPQPAQCTECEVNGRKYRGNSRFSYDEGIYRFNCDCKCDGSFNCPASRTERINANPQPAQCTECVVKGRRYRGNARFSYDEGNFRYNCDCNCDGSYNCPASRTERINSNSQTGQCTECEVKGRKYRGNSRFSYDEGNFRYNCECNCDGSWNCPASRTERLSGSQQTSGSRTGSIGTGSERVAGTGSRRVIESGSSRQTGSGSSQITGAGSRSSSETGRSSSESRRTGSGSIVDSKSITETRTSTGTEKVSSTSTLGESQTITELRSRSGYTSGSAVDSRGCRACIVNKVEYSSNSAFTFEDNCFRFSCRCKCDGSWSCPAERTVNICPQSCRECRVDGKAYPANTIFEYESSCFRFNCDCACDGSYNCPAERTKDICSGRPDKCRNCAVEGRDYPPNRKFQYDKGCNRFDCDCNCDGSWRCPAERTINICGGLGSQTCRECSVKGKRYPPNKTFSYIDGCNLNKCSCSCDGVHSCPSVTDICKSNGQICRDCLVKGNRYLPNKPFTYTERCDRFNCDCNCDGSWNCPAERTENLCTSGQCQKCRARGNEYAGNSVFVIEDNCRQFQCRCHCDGHWDCSKESARVC</sequence>
<feature type="compositionally biased region" description="Low complexity" evidence="1">
    <location>
        <begin position="1086"/>
        <end position="1114"/>
    </location>
</feature>
<reference evidence="3" key="1">
    <citation type="submission" date="2018-11" db="EMBL/GenBank/DDBJ databases">
        <authorList>
            <person name="Alioto T."/>
            <person name="Alioto T."/>
        </authorList>
    </citation>
    <scope>NUCLEOTIDE SEQUENCE</scope>
</reference>
<feature type="signal peptide" evidence="2">
    <location>
        <begin position="1"/>
        <end position="25"/>
    </location>
</feature>
<evidence type="ECO:0000313" key="4">
    <source>
        <dbReference type="Proteomes" id="UP000596742"/>
    </source>
</evidence>
<dbReference type="Proteomes" id="UP000596742">
    <property type="component" value="Unassembled WGS sequence"/>
</dbReference>
<dbReference type="OrthoDB" id="261433at2759"/>
<proteinExistence type="predicted"/>
<feature type="region of interest" description="Disordered" evidence="1">
    <location>
        <begin position="723"/>
        <end position="742"/>
    </location>
</feature>
<feature type="region of interest" description="Disordered" evidence="1">
    <location>
        <begin position="1189"/>
        <end position="1222"/>
    </location>
</feature>
<name>A0A8B6E647_MYTGA</name>
<feature type="compositionally biased region" description="Low complexity" evidence="1">
    <location>
        <begin position="1898"/>
        <end position="1915"/>
    </location>
</feature>
<feature type="region of interest" description="Disordered" evidence="1">
    <location>
        <begin position="1894"/>
        <end position="2013"/>
    </location>
</feature>
<feature type="compositionally biased region" description="Polar residues" evidence="1">
    <location>
        <begin position="1968"/>
        <end position="2012"/>
    </location>
</feature>
<comment type="caution">
    <text evidence="3">The sequence shown here is derived from an EMBL/GenBank/DDBJ whole genome shotgun (WGS) entry which is preliminary data.</text>
</comment>
<evidence type="ECO:0000256" key="2">
    <source>
        <dbReference type="SAM" id="SignalP"/>
    </source>
</evidence>
<accession>A0A8B6E647</accession>
<evidence type="ECO:0000313" key="3">
    <source>
        <dbReference type="EMBL" id="VDI28647.1"/>
    </source>
</evidence>
<evidence type="ECO:0000256" key="1">
    <source>
        <dbReference type="SAM" id="MobiDB-lite"/>
    </source>
</evidence>
<keyword evidence="2" id="KW-0732">Signal</keyword>
<organism evidence="3 4">
    <name type="scientific">Mytilus galloprovincialis</name>
    <name type="common">Mediterranean mussel</name>
    <dbReference type="NCBI Taxonomy" id="29158"/>
    <lineage>
        <taxon>Eukaryota</taxon>
        <taxon>Metazoa</taxon>
        <taxon>Spiralia</taxon>
        <taxon>Lophotrochozoa</taxon>
        <taxon>Mollusca</taxon>
        <taxon>Bivalvia</taxon>
        <taxon>Autobranchia</taxon>
        <taxon>Pteriomorphia</taxon>
        <taxon>Mytilida</taxon>
        <taxon>Mytiloidea</taxon>
        <taxon>Mytilidae</taxon>
        <taxon>Mytilinae</taxon>
        <taxon>Mytilus</taxon>
    </lineage>
</organism>
<keyword evidence="4" id="KW-1185">Reference proteome</keyword>